<organism evidence="7 8">
    <name type="scientific">Arenimonas caeni</name>
    <dbReference type="NCBI Taxonomy" id="2058085"/>
    <lineage>
        <taxon>Bacteria</taxon>
        <taxon>Pseudomonadati</taxon>
        <taxon>Pseudomonadota</taxon>
        <taxon>Gammaproteobacteria</taxon>
        <taxon>Lysobacterales</taxon>
        <taxon>Lysobacteraceae</taxon>
        <taxon>Arenimonas</taxon>
    </lineage>
</organism>
<dbReference type="CDD" id="cd08071">
    <property type="entry name" value="MPN_DUF2466"/>
    <property type="match status" value="1"/>
</dbReference>
<dbReference type="InterPro" id="IPR020891">
    <property type="entry name" value="UPF0758_CS"/>
</dbReference>
<dbReference type="Gene3D" id="3.40.140.10">
    <property type="entry name" value="Cytidine Deaminase, domain 2"/>
    <property type="match status" value="1"/>
</dbReference>
<dbReference type="NCBIfam" id="TIGR00608">
    <property type="entry name" value="radc"/>
    <property type="match status" value="1"/>
</dbReference>
<dbReference type="InterPro" id="IPR037518">
    <property type="entry name" value="MPN"/>
</dbReference>
<keyword evidence="1" id="KW-0645">Protease</keyword>
<evidence type="ECO:0000256" key="2">
    <source>
        <dbReference type="ARBA" id="ARBA00022723"/>
    </source>
</evidence>
<dbReference type="GO" id="GO:0008237">
    <property type="term" value="F:metallopeptidase activity"/>
    <property type="evidence" value="ECO:0007669"/>
    <property type="project" value="UniProtKB-KW"/>
</dbReference>
<dbReference type="EMBL" id="PVLF01000012">
    <property type="protein sequence ID" value="PRH82250.1"/>
    <property type="molecule type" value="Genomic_DNA"/>
</dbReference>
<dbReference type="OrthoDB" id="9804482at2"/>
<accession>A0A2P6M8F9</accession>
<evidence type="ECO:0000259" key="6">
    <source>
        <dbReference type="PROSITE" id="PS50249"/>
    </source>
</evidence>
<dbReference type="GO" id="GO:0046872">
    <property type="term" value="F:metal ion binding"/>
    <property type="evidence" value="ECO:0007669"/>
    <property type="project" value="UniProtKB-KW"/>
</dbReference>
<keyword evidence="4" id="KW-0862">Zinc</keyword>
<keyword evidence="8" id="KW-1185">Reference proteome</keyword>
<dbReference type="PROSITE" id="PS50249">
    <property type="entry name" value="MPN"/>
    <property type="match status" value="1"/>
</dbReference>
<evidence type="ECO:0000256" key="4">
    <source>
        <dbReference type="ARBA" id="ARBA00022833"/>
    </source>
</evidence>
<dbReference type="PANTHER" id="PTHR30471:SF3">
    <property type="entry name" value="UPF0758 PROTEIN YEES-RELATED"/>
    <property type="match status" value="1"/>
</dbReference>
<protein>
    <submittedName>
        <fullName evidence="7">DNA repair protein RadC</fullName>
    </submittedName>
</protein>
<dbReference type="InterPro" id="IPR001405">
    <property type="entry name" value="UPF0758"/>
</dbReference>
<keyword evidence="3" id="KW-0378">Hydrolase</keyword>
<dbReference type="GO" id="GO:0006508">
    <property type="term" value="P:proteolysis"/>
    <property type="evidence" value="ECO:0007669"/>
    <property type="project" value="UniProtKB-KW"/>
</dbReference>
<dbReference type="RefSeq" id="WP_106990553.1">
    <property type="nucleotide sequence ID" value="NZ_KZ679090.1"/>
</dbReference>
<dbReference type="PANTHER" id="PTHR30471">
    <property type="entry name" value="DNA REPAIR PROTEIN RADC"/>
    <property type="match status" value="1"/>
</dbReference>
<comment type="caution">
    <text evidence="7">The sequence shown here is derived from an EMBL/GenBank/DDBJ whole genome shotgun (WGS) entry which is preliminary data.</text>
</comment>
<dbReference type="Pfam" id="PF04002">
    <property type="entry name" value="RadC"/>
    <property type="match status" value="1"/>
</dbReference>
<proteinExistence type="predicted"/>
<reference evidence="7 8" key="1">
    <citation type="submission" date="2018-03" db="EMBL/GenBank/DDBJ databases">
        <title>Arenimonas caeni sp. nov., isolated from activated sludge.</title>
        <authorList>
            <person name="Liu H."/>
        </authorList>
    </citation>
    <scope>NUCLEOTIDE SEQUENCE [LARGE SCALE GENOMIC DNA]</scope>
    <source>
        <strain evidence="8">z29</strain>
    </source>
</reference>
<gene>
    <name evidence="7" type="ORF">C6N40_08335</name>
</gene>
<feature type="domain" description="MPN" evidence="6">
    <location>
        <begin position="45"/>
        <end position="167"/>
    </location>
</feature>
<evidence type="ECO:0000256" key="1">
    <source>
        <dbReference type="ARBA" id="ARBA00022670"/>
    </source>
</evidence>
<dbReference type="PROSITE" id="PS01302">
    <property type="entry name" value="UPF0758"/>
    <property type="match status" value="1"/>
</dbReference>
<dbReference type="AlphaFoldDB" id="A0A2P6M8F9"/>
<sequence>MSIDCNNRTALFVRGGRSRYSPASPEQIVEAARRVIDQRVPAGTPFKDPEIARTFFRDKLAGLEREVFAAAFLDTRHRLIEYVELFHGTIDGAEVHPREVVKKAIACNAAAVLFSHNHPSGEVEPSPADRAVTARLKQALVLVDVRVLDHVIVGGNDTLSMASRGLL</sequence>
<dbReference type="Proteomes" id="UP000241736">
    <property type="component" value="Unassembled WGS sequence"/>
</dbReference>
<evidence type="ECO:0000256" key="3">
    <source>
        <dbReference type="ARBA" id="ARBA00022801"/>
    </source>
</evidence>
<name>A0A2P6M8F9_9GAMM</name>
<keyword evidence="5" id="KW-0482">Metalloprotease</keyword>
<keyword evidence="2" id="KW-0479">Metal-binding</keyword>
<dbReference type="InterPro" id="IPR025657">
    <property type="entry name" value="RadC_JAB"/>
</dbReference>
<evidence type="ECO:0000256" key="5">
    <source>
        <dbReference type="ARBA" id="ARBA00023049"/>
    </source>
</evidence>
<evidence type="ECO:0000313" key="8">
    <source>
        <dbReference type="Proteomes" id="UP000241736"/>
    </source>
</evidence>
<evidence type="ECO:0000313" key="7">
    <source>
        <dbReference type="EMBL" id="PRH82250.1"/>
    </source>
</evidence>